<reference evidence="2 3" key="1">
    <citation type="submission" date="2015-10" db="EMBL/GenBank/DDBJ databases">
        <title>Draft genome sequence of Streptomyces canus DSM 40017, type strain for the species Streptomyces canus.</title>
        <authorList>
            <person name="Ruckert C."/>
            <person name="Winkler A."/>
            <person name="Kalinowski J."/>
            <person name="Kampfer P."/>
            <person name="Glaeser S."/>
        </authorList>
    </citation>
    <scope>NUCLEOTIDE SEQUENCE [LARGE SCALE GENOMIC DNA]</scope>
    <source>
        <strain evidence="2 3">DSM 40017</strain>
    </source>
</reference>
<keyword evidence="1" id="KW-0175">Coiled coil</keyword>
<evidence type="ECO:0000313" key="3">
    <source>
        <dbReference type="Proteomes" id="UP000053669"/>
    </source>
</evidence>
<comment type="caution">
    <text evidence="2">The sequence shown here is derived from an EMBL/GenBank/DDBJ whole genome shotgun (WGS) entry which is preliminary data.</text>
</comment>
<feature type="coiled-coil region" evidence="1">
    <location>
        <begin position="19"/>
        <end position="46"/>
    </location>
</feature>
<dbReference type="RefSeq" id="WP_059210810.1">
    <property type="nucleotide sequence ID" value="NZ_KQ948675.1"/>
</dbReference>
<sequence>MRHLLDKVETRQQVVSETAAQLGQQIALLSEQLAAAEATLDRLEITRAASTKGSRCGGDLAACQSRSREMILEGFCGSLPLQVLARPGVEEVTNWPPVKDC</sequence>
<evidence type="ECO:0000256" key="1">
    <source>
        <dbReference type="SAM" id="Coils"/>
    </source>
</evidence>
<dbReference type="AlphaFoldDB" id="A0A101RN74"/>
<accession>A0A101RN74</accession>
<gene>
    <name evidence="2" type="ORF">AQJ46_43075</name>
</gene>
<name>A0A101RN74_9ACTN</name>
<dbReference type="EMBL" id="LMWU01000056">
    <property type="protein sequence ID" value="KUN58656.1"/>
    <property type="molecule type" value="Genomic_DNA"/>
</dbReference>
<organism evidence="2 3">
    <name type="scientific">Streptomyces canus</name>
    <dbReference type="NCBI Taxonomy" id="58343"/>
    <lineage>
        <taxon>Bacteria</taxon>
        <taxon>Bacillati</taxon>
        <taxon>Actinomycetota</taxon>
        <taxon>Actinomycetes</taxon>
        <taxon>Kitasatosporales</taxon>
        <taxon>Streptomycetaceae</taxon>
        <taxon>Streptomyces</taxon>
        <taxon>Streptomyces aurantiacus group</taxon>
    </lineage>
</organism>
<evidence type="ECO:0000313" key="2">
    <source>
        <dbReference type="EMBL" id="KUN58656.1"/>
    </source>
</evidence>
<dbReference type="Proteomes" id="UP000053669">
    <property type="component" value="Unassembled WGS sequence"/>
</dbReference>
<proteinExistence type="predicted"/>
<protein>
    <submittedName>
        <fullName evidence="2">Uncharacterized protein</fullName>
    </submittedName>
</protein>